<dbReference type="FunFam" id="2.70.150.10:FF:000160">
    <property type="entry name" value="Sarcoplasmic/endoplasmic reticulum calcium ATPase 1"/>
    <property type="match status" value="1"/>
</dbReference>
<keyword evidence="5" id="KW-0547">Nucleotide-binding</keyword>
<dbReference type="EMBL" id="CP009518">
    <property type="protein sequence ID" value="AKB85332.1"/>
    <property type="molecule type" value="Genomic_DNA"/>
</dbReference>
<dbReference type="InterPro" id="IPR059000">
    <property type="entry name" value="ATPase_P-type_domA"/>
</dbReference>
<evidence type="ECO:0000256" key="4">
    <source>
        <dbReference type="ARBA" id="ARBA00022692"/>
    </source>
</evidence>
<keyword evidence="3" id="KW-0597">Phosphoprotein</keyword>
<evidence type="ECO:0000313" key="14">
    <source>
        <dbReference type="Proteomes" id="UP000033048"/>
    </source>
</evidence>
<dbReference type="HOGENOM" id="CLU_002360_3_3_2"/>
<dbReference type="AlphaFoldDB" id="A0A0E3SSG1"/>
<feature type="transmembrane region" description="Helical" evidence="11">
    <location>
        <begin position="59"/>
        <end position="77"/>
    </location>
</feature>
<dbReference type="SUPFAM" id="SSF81653">
    <property type="entry name" value="Calcium ATPase, transduction domain A"/>
    <property type="match status" value="1"/>
</dbReference>
<feature type="transmembrane region" description="Helical" evidence="11">
    <location>
        <begin position="709"/>
        <end position="730"/>
    </location>
</feature>
<dbReference type="InterPro" id="IPR004014">
    <property type="entry name" value="ATPase_P-typ_cation-transptr_N"/>
</dbReference>
<keyword evidence="8" id="KW-1278">Translocase</keyword>
<dbReference type="FunFam" id="3.40.50.1000:FF:000028">
    <property type="entry name" value="Calcium-transporting P-type ATPase, putative"/>
    <property type="match status" value="1"/>
</dbReference>
<sequence length="888" mass="97573">MSGEIKWYRVPVDEVLTLLDTDKDGITDEEAQIRLSKYGFNEVEVKEKESSIHRFARQFASPLIYVLLAASLVTFILEEYADMAVILGVVLANAVIGFIQERNAENALESLAKMLVPETSILRDGKRMIIHSRELVAGDIVLLEAGNRIPADLRLMYVKNLRIDESMLTGESTAVEKIIDSIETKSIPIAEQKNIAFGGTLVTQGSGLGVVVATGPESEIGKISELIRKTENISTPLVRTIDQLAKTLAIVILGLSIFTFIVGKLRGFDNLDIFFASVSLAVAAIPEGLPALITISLAFGIKRMASRNAIIRTMPSVESLGSATVICSDKTGTLTKNEMTVKRIYTLEGEFDVTGVGYNTEGDFELEGKTTDPMEHPALMKTLKAGTLCNDAYLREEGGIDGDPTEGALLVSAAKAGKFYMQRVDTIPFESEERYMATLHQDEDKNSWIYVKGSPEKLVELCSHQFNGKELSPIDPEMYLEAAEKMASEGLRVIGTAYRKLEWGKDEITEEDVKDLIFLGLQGMIDPPREEVKTSIFKCNNAGIRVIMITGDHILTGHTIARQLGIRTNGALSGSDIQKMSDEELTETLKTVSVFARTSPEDKSRIVGLLKQQGEVVAVTGDGINDAPALENADIGVAMGRTGTEVAKDASDMVLADDNFASIVNAVEEGRNVYNKIQKVILWTLPTNAAEGLAVLAAVILGLKNPPLIPLHILWINTITALGLGVPITLEPMEKKLLNRPPRPPKEPLLLPVIKQRIVAVALLVVTATFLLYFFEMMQNGRDSNTAQTIALNTIVFFEIFYLFSCKSIHENVFRDLLSNKFMLAGIALVLSLQVFITYSPTMNSILRTSPLEIMDWVIIALTSSSVFFLIELDKYIKNKRKTDQVSN</sequence>
<dbReference type="Gene3D" id="1.20.1110.10">
    <property type="entry name" value="Calcium-transporting ATPase, transmembrane domain"/>
    <property type="match status" value="1"/>
</dbReference>
<keyword evidence="2" id="KW-1003">Cell membrane</keyword>
<dbReference type="InterPro" id="IPR008250">
    <property type="entry name" value="ATPase_P-typ_transduc_dom_A_sf"/>
</dbReference>
<dbReference type="GO" id="GO:0016887">
    <property type="term" value="F:ATP hydrolysis activity"/>
    <property type="evidence" value="ECO:0007669"/>
    <property type="project" value="InterPro"/>
</dbReference>
<evidence type="ECO:0000256" key="6">
    <source>
        <dbReference type="ARBA" id="ARBA00022840"/>
    </source>
</evidence>
<dbReference type="Pfam" id="PF13246">
    <property type="entry name" value="Cation_ATPase"/>
    <property type="match status" value="1"/>
</dbReference>
<dbReference type="STRING" id="1434104.MCMEM_1279"/>
<evidence type="ECO:0000256" key="9">
    <source>
        <dbReference type="ARBA" id="ARBA00022989"/>
    </source>
</evidence>
<feature type="transmembrane region" description="Helical" evidence="11">
    <location>
        <begin position="787"/>
        <end position="805"/>
    </location>
</feature>
<feature type="transmembrane region" description="Helical" evidence="11">
    <location>
        <begin position="817"/>
        <end position="837"/>
    </location>
</feature>
<dbReference type="Gene3D" id="3.40.50.1000">
    <property type="entry name" value="HAD superfamily/HAD-like"/>
    <property type="match status" value="1"/>
</dbReference>
<keyword evidence="7" id="KW-0460">Magnesium</keyword>
<dbReference type="Gene3D" id="2.70.150.10">
    <property type="entry name" value="Calcium-transporting ATPase, cytoplasmic transduction domain A"/>
    <property type="match status" value="1"/>
</dbReference>
<dbReference type="GO" id="GO:0005886">
    <property type="term" value="C:plasma membrane"/>
    <property type="evidence" value="ECO:0007669"/>
    <property type="project" value="UniProtKB-SubCell"/>
</dbReference>
<dbReference type="InterPro" id="IPR001757">
    <property type="entry name" value="P_typ_ATPase"/>
</dbReference>
<dbReference type="PANTHER" id="PTHR43294:SF21">
    <property type="entry name" value="CATION TRANSPORTING ATPASE"/>
    <property type="match status" value="1"/>
</dbReference>
<feature type="domain" description="Cation-transporting P-type ATPase N-terminal" evidence="12">
    <location>
        <begin position="6"/>
        <end position="79"/>
    </location>
</feature>
<keyword evidence="14" id="KW-1185">Reference proteome</keyword>
<dbReference type="SFLD" id="SFLDG00002">
    <property type="entry name" value="C1.7:_P-type_atpase_like"/>
    <property type="match status" value="1"/>
</dbReference>
<dbReference type="InterPro" id="IPR023299">
    <property type="entry name" value="ATPase_P-typ_cyto_dom_N"/>
</dbReference>
<dbReference type="RefSeq" id="WP_048205438.1">
    <property type="nucleotide sequence ID" value="NZ_CP009518.1"/>
</dbReference>
<dbReference type="GeneID" id="24893823"/>
<evidence type="ECO:0000256" key="7">
    <source>
        <dbReference type="ARBA" id="ARBA00022842"/>
    </source>
</evidence>
<organism evidence="13 14">
    <name type="scientific">Methanococcoides methylutens MM1</name>
    <dbReference type="NCBI Taxonomy" id="1434104"/>
    <lineage>
        <taxon>Archaea</taxon>
        <taxon>Methanobacteriati</taxon>
        <taxon>Methanobacteriota</taxon>
        <taxon>Stenosarchaea group</taxon>
        <taxon>Methanomicrobia</taxon>
        <taxon>Methanosarcinales</taxon>
        <taxon>Methanosarcinaceae</taxon>
        <taxon>Methanococcoides</taxon>
    </lineage>
</organism>
<evidence type="ECO:0000256" key="8">
    <source>
        <dbReference type="ARBA" id="ARBA00022967"/>
    </source>
</evidence>
<dbReference type="GO" id="GO:0005524">
    <property type="term" value="F:ATP binding"/>
    <property type="evidence" value="ECO:0007669"/>
    <property type="project" value="UniProtKB-KW"/>
</dbReference>
<dbReference type="SUPFAM" id="SSF81665">
    <property type="entry name" value="Calcium ATPase, transmembrane domain M"/>
    <property type="match status" value="1"/>
</dbReference>
<dbReference type="InterPro" id="IPR036412">
    <property type="entry name" value="HAD-like_sf"/>
</dbReference>
<feature type="transmembrane region" description="Helical" evidence="11">
    <location>
        <begin position="83"/>
        <end position="99"/>
    </location>
</feature>
<dbReference type="SUPFAM" id="SSF56784">
    <property type="entry name" value="HAD-like"/>
    <property type="match status" value="1"/>
</dbReference>
<evidence type="ECO:0000256" key="3">
    <source>
        <dbReference type="ARBA" id="ARBA00022553"/>
    </source>
</evidence>
<dbReference type="InterPro" id="IPR006068">
    <property type="entry name" value="ATPase_P-typ_cation-transptr_C"/>
</dbReference>
<accession>A0A0E3SSG1</accession>
<proteinExistence type="predicted"/>
<dbReference type="Pfam" id="PF00689">
    <property type="entry name" value="Cation_ATPase_C"/>
    <property type="match status" value="1"/>
</dbReference>
<dbReference type="InterPro" id="IPR023298">
    <property type="entry name" value="ATPase_P-typ_TM_dom_sf"/>
</dbReference>
<evidence type="ECO:0000256" key="2">
    <source>
        <dbReference type="ARBA" id="ARBA00022475"/>
    </source>
</evidence>
<dbReference type="PROSITE" id="PS00154">
    <property type="entry name" value="ATPASE_E1_E2"/>
    <property type="match status" value="1"/>
</dbReference>
<dbReference type="Proteomes" id="UP000033048">
    <property type="component" value="Chromosome"/>
</dbReference>
<dbReference type="KEGG" id="mmet:MCMEM_1279"/>
<gene>
    <name evidence="13" type="ORF">MCMEM_1279</name>
</gene>
<dbReference type="SFLD" id="SFLDS00003">
    <property type="entry name" value="Haloacid_Dehalogenase"/>
    <property type="match status" value="1"/>
</dbReference>
<keyword evidence="10 11" id="KW-0472">Membrane</keyword>
<keyword evidence="9 11" id="KW-1133">Transmembrane helix</keyword>
<dbReference type="SMART" id="SM00831">
    <property type="entry name" value="Cation_ATPase_N"/>
    <property type="match status" value="1"/>
</dbReference>
<feature type="transmembrane region" description="Helical" evidence="11">
    <location>
        <begin position="244"/>
        <end position="262"/>
    </location>
</feature>
<name>A0A0E3SSG1_METMT</name>
<dbReference type="OrthoDB" id="8588at2157"/>
<dbReference type="InterPro" id="IPR044492">
    <property type="entry name" value="P_typ_ATPase_HD_dom"/>
</dbReference>
<dbReference type="InterPro" id="IPR023214">
    <property type="entry name" value="HAD_sf"/>
</dbReference>
<evidence type="ECO:0000256" key="10">
    <source>
        <dbReference type="ARBA" id="ARBA00023136"/>
    </source>
</evidence>
<evidence type="ECO:0000313" key="13">
    <source>
        <dbReference type="EMBL" id="AKB85332.1"/>
    </source>
</evidence>
<reference evidence="13 14" key="1">
    <citation type="submission" date="2014-07" db="EMBL/GenBank/DDBJ databases">
        <title>Methanogenic archaea and the global carbon cycle.</title>
        <authorList>
            <person name="Henriksen J.R."/>
            <person name="Luke J."/>
            <person name="Reinhart S."/>
            <person name="Benedict M.N."/>
            <person name="Youngblut N.D."/>
            <person name="Metcalf M.E."/>
            <person name="Whitaker R.J."/>
            <person name="Metcalf W.W."/>
        </authorList>
    </citation>
    <scope>NUCLEOTIDE SEQUENCE [LARGE SCALE GENOMIC DNA]</scope>
    <source>
        <strain evidence="13 14">MM1</strain>
    </source>
</reference>
<feature type="transmembrane region" description="Helical" evidence="11">
    <location>
        <begin position="857"/>
        <end position="873"/>
    </location>
</feature>
<dbReference type="SFLD" id="SFLDF00027">
    <property type="entry name" value="p-type_atpase"/>
    <property type="match status" value="1"/>
</dbReference>
<dbReference type="PANTHER" id="PTHR43294">
    <property type="entry name" value="SODIUM/POTASSIUM-TRANSPORTING ATPASE SUBUNIT ALPHA"/>
    <property type="match status" value="1"/>
</dbReference>
<feature type="transmembrane region" description="Helical" evidence="11">
    <location>
        <begin position="680"/>
        <end position="703"/>
    </location>
</feature>
<feature type="transmembrane region" description="Helical" evidence="11">
    <location>
        <begin position="274"/>
        <end position="299"/>
    </location>
</feature>
<evidence type="ECO:0000259" key="12">
    <source>
        <dbReference type="SMART" id="SM00831"/>
    </source>
</evidence>
<evidence type="ECO:0000256" key="11">
    <source>
        <dbReference type="SAM" id="Phobius"/>
    </source>
</evidence>
<dbReference type="Pfam" id="PF00690">
    <property type="entry name" value="Cation_ATPase_N"/>
    <property type="match status" value="1"/>
</dbReference>
<dbReference type="NCBIfam" id="TIGR01494">
    <property type="entry name" value="ATPase_P-type"/>
    <property type="match status" value="2"/>
</dbReference>
<feature type="transmembrane region" description="Helical" evidence="11">
    <location>
        <begin position="758"/>
        <end position="775"/>
    </location>
</feature>
<dbReference type="PRINTS" id="PR00119">
    <property type="entry name" value="CATATPASE"/>
</dbReference>
<dbReference type="PRINTS" id="PR00120">
    <property type="entry name" value="HATPASE"/>
</dbReference>
<dbReference type="InterPro" id="IPR050510">
    <property type="entry name" value="Cation_transp_ATPase_P-type"/>
</dbReference>
<dbReference type="Pfam" id="PF00122">
    <property type="entry name" value="E1-E2_ATPase"/>
    <property type="match status" value="1"/>
</dbReference>
<dbReference type="Pfam" id="PF08282">
    <property type="entry name" value="Hydrolase_3"/>
    <property type="match status" value="1"/>
</dbReference>
<dbReference type="Gene3D" id="3.40.1110.10">
    <property type="entry name" value="Calcium-transporting ATPase, cytoplasmic domain N"/>
    <property type="match status" value="1"/>
</dbReference>
<evidence type="ECO:0000256" key="1">
    <source>
        <dbReference type="ARBA" id="ARBA00004651"/>
    </source>
</evidence>
<comment type="subcellular location">
    <subcellularLocation>
        <location evidence="1">Cell membrane</location>
        <topology evidence="1">Multi-pass membrane protein</topology>
    </subcellularLocation>
</comment>
<keyword evidence="4 11" id="KW-0812">Transmembrane</keyword>
<dbReference type="InterPro" id="IPR018303">
    <property type="entry name" value="ATPase_P-typ_P_site"/>
</dbReference>
<dbReference type="SUPFAM" id="SSF81660">
    <property type="entry name" value="Metal cation-transporting ATPase, ATP-binding domain N"/>
    <property type="match status" value="1"/>
</dbReference>
<protein>
    <submittedName>
        <fullName evidence="13">Ca ion P-type ATPase</fullName>
    </submittedName>
</protein>
<evidence type="ECO:0000256" key="5">
    <source>
        <dbReference type="ARBA" id="ARBA00022741"/>
    </source>
</evidence>
<keyword evidence="6" id="KW-0067">ATP-binding</keyword>